<reference evidence="3 4" key="1">
    <citation type="submission" date="2021-03" db="EMBL/GenBank/DDBJ databases">
        <title>Complete genome of Polaribacter_sp.SM13.</title>
        <authorList>
            <person name="Jeong S.W."/>
            <person name="Bae J.W."/>
        </authorList>
    </citation>
    <scope>NUCLEOTIDE SEQUENCE [LARGE SCALE GENOMIC DNA]</scope>
    <source>
        <strain evidence="3 4">SM13</strain>
    </source>
</reference>
<evidence type="ECO:0000313" key="4">
    <source>
        <dbReference type="Proteomes" id="UP000663920"/>
    </source>
</evidence>
<evidence type="ECO:0000259" key="2">
    <source>
        <dbReference type="SMART" id="SM01290"/>
    </source>
</evidence>
<keyword evidence="4" id="KW-1185">Reference proteome</keyword>
<dbReference type="EMBL" id="CP071869">
    <property type="protein sequence ID" value="QTE22297.1"/>
    <property type="molecule type" value="Genomic_DNA"/>
</dbReference>
<dbReference type="SMART" id="SM01290">
    <property type="entry name" value="N-glycanase_N"/>
    <property type="match status" value="1"/>
</dbReference>
<dbReference type="InterPro" id="IPR015197">
    <property type="entry name" value="PngaseF_C"/>
</dbReference>
<sequence length="367" mass="42321">MKYFYLFFVTFILTSCKTTKNINKVPYKFSPFQEVVFYDGYGKTVNKPTQEGVKRINNSKYVTKLNIADLEKLSNRLQLEIKVNAACDNYDRIGDVTLFIFPKNEDFNTNKSIKNIEIARFITPFMDKNVAPNLTSYKYDLDNVSDLLSNTNMNKKYDFWLQFNLFGVPYAAQKQIKGCKGRIDTFIGSLQFSSTYDATKNEIKKLQFKPLITSFHLNNYNGTDVVGKTIKKIDFILDENMKNAKLYLITSNHGANRGGEEYIRRNHIISIDNKVVLEYKPGGKSCEPFRKLNTQKNGIYGKEISSTGKKKEWKSWNNWCPGDKVPIRVIELGSLKKGKHSFKINVPEAEFKDKQGYVLVSAYIQNE</sequence>
<name>A0A975CNF4_9FLAO</name>
<gene>
    <name evidence="3" type="ORF">J3359_16050</name>
</gene>
<keyword evidence="1" id="KW-1015">Disulfide bond</keyword>
<dbReference type="PROSITE" id="PS51257">
    <property type="entry name" value="PROKAR_LIPOPROTEIN"/>
    <property type="match status" value="1"/>
</dbReference>
<accession>A0A975CNF4</accession>
<dbReference type="KEGG" id="pcea:J3359_16050"/>
<proteinExistence type="predicted"/>
<protein>
    <recommendedName>
        <fullName evidence="2">Peptide-N-glycosidase F N-terminal domain-containing protein</fullName>
    </recommendedName>
</protein>
<dbReference type="Pfam" id="PF09112">
    <property type="entry name" value="N-glycanase_N"/>
    <property type="match status" value="1"/>
</dbReference>
<dbReference type="GO" id="GO:0016715">
    <property type="term" value="F:oxidoreductase activity, acting on paired donors, with incorporation or reduction of molecular oxygen, reduced ascorbate as one donor, and incorporation of one atom of oxygen"/>
    <property type="evidence" value="ECO:0007669"/>
    <property type="project" value="InterPro"/>
</dbReference>
<dbReference type="RefSeq" id="WP_208078055.1">
    <property type="nucleotide sequence ID" value="NZ_CP071869.1"/>
</dbReference>
<dbReference type="InterPro" id="IPR008977">
    <property type="entry name" value="PHM/PNGase_F_dom_sf"/>
</dbReference>
<dbReference type="InterPro" id="IPR015196">
    <property type="entry name" value="PngaseF_N"/>
</dbReference>
<feature type="domain" description="Peptide-N-glycosidase F N-terminal" evidence="2">
    <location>
        <begin position="32"/>
        <end position="178"/>
    </location>
</feature>
<organism evidence="3 4">
    <name type="scientific">Polaribacter cellanae</name>
    <dbReference type="NCBI Taxonomy" id="2818493"/>
    <lineage>
        <taxon>Bacteria</taxon>
        <taxon>Pseudomonadati</taxon>
        <taxon>Bacteroidota</taxon>
        <taxon>Flavobacteriia</taxon>
        <taxon>Flavobacteriales</taxon>
        <taxon>Flavobacteriaceae</taxon>
    </lineage>
</organism>
<evidence type="ECO:0000313" key="3">
    <source>
        <dbReference type="EMBL" id="QTE22297.1"/>
    </source>
</evidence>
<dbReference type="SUPFAM" id="SSF49742">
    <property type="entry name" value="PHM/PNGase F"/>
    <property type="match status" value="1"/>
</dbReference>
<evidence type="ECO:0000256" key="1">
    <source>
        <dbReference type="ARBA" id="ARBA00023157"/>
    </source>
</evidence>
<dbReference type="Pfam" id="PF09113">
    <property type="entry name" value="N-glycanase_C"/>
    <property type="match status" value="1"/>
</dbReference>
<dbReference type="InterPro" id="IPR014784">
    <property type="entry name" value="Cu2_ascorb_mOase-like_C"/>
</dbReference>
<dbReference type="Gene3D" id="2.60.120.230">
    <property type="match status" value="2"/>
</dbReference>
<dbReference type="Proteomes" id="UP000663920">
    <property type="component" value="Chromosome"/>
</dbReference>
<dbReference type="AlphaFoldDB" id="A0A975CNF4"/>